<dbReference type="InterPro" id="IPR042216">
    <property type="entry name" value="MitoNEET_CISD"/>
</dbReference>
<keyword evidence="2" id="KW-0479">Metal-binding</keyword>
<evidence type="ECO:0000256" key="4">
    <source>
        <dbReference type="ARBA" id="ARBA00023014"/>
    </source>
</evidence>
<dbReference type="SMART" id="SM00704">
    <property type="entry name" value="ZnF_CDGSH"/>
    <property type="match status" value="1"/>
</dbReference>
<evidence type="ECO:0000256" key="3">
    <source>
        <dbReference type="ARBA" id="ARBA00023004"/>
    </source>
</evidence>
<dbReference type="EMBL" id="VOAH01000001">
    <property type="protein sequence ID" value="TVP41967.1"/>
    <property type="molecule type" value="Genomic_DNA"/>
</dbReference>
<dbReference type="Pfam" id="PF09360">
    <property type="entry name" value="zf-CDGSH"/>
    <property type="match status" value="1"/>
</dbReference>
<dbReference type="Gene3D" id="3.40.5.90">
    <property type="entry name" value="CDGSH iron-sulfur domain, mitoNEET-type"/>
    <property type="match status" value="1"/>
</dbReference>
<dbReference type="AlphaFoldDB" id="A0A557SZD8"/>
<comment type="caution">
    <text evidence="6">The sequence shown here is derived from an EMBL/GenBank/DDBJ whole genome shotgun (WGS) entry which is preliminary data.</text>
</comment>
<evidence type="ECO:0000313" key="6">
    <source>
        <dbReference type="EMBL" id="TVP41967.1"/>
    </source>
</evidence>
<sequence>MQVPEFSTMFYIFRNINVDLMVRYVQKEGKGPMEVKVGNDSKWICMCGLSQHQPFCDGAHKKTLNEEDGKVYKYNPDGTRTEIQI</sequence>
<dbReference type="GO" id="GO:0005737">
    <property type="term" value="C:cytoplasm"/>
    <property type="evidence" value="ECO:0007669"/>
    <property type="project" value="UniProtKB-ARBA"/>
</dbReference>
<accession>A0A557SZD8</accession>
<evidence type="ECO:0000256" key="1">
    <source>
        <dbReference type="ARBA" id="ARBA00022714"/>
    </source>
</evidence>
<dbReference type="Proteomes" id="UP000315289">
    <property type="component" value="Unassembled WGS sequence"/>
</dbReference>
<keyword evidence="7" id="KW-1185">Reference proteome</keyword>
<keyword evidence="4" id="KW-0411">Iron-sulfur</keyword>
<dbReference type="InterPro" id="IPR018967">
    <property type="entry name" value="FeS-contain_CDGSH-typ"/>
</dbReference>
<dbReference type="GO" id="GO:0046872">
    <property type="term" value="F:metal ion binding"/>
    <property type="evidence" value="ECO:0007669"/>
    <property type="project" value="UniProtKB-KW"/>
</dbReference>
<gene>
    <name evidence="6" type="ORF">NARC_10373</name>
</gene>
<keyword evidence="1" id="KW-0001">2Fe-2S</keyword>
<dbReference type="GO" id="GO:0051537">
    <property type="term" value="F:2 iron, 2 sulfur cluster binding"/>
    <property type="evidence" value="ECO:0007669"/>
    <property type="project" value="UniProtKB-KW"/>
</dbReference>
<evidence type="ECO:0000259" key="5">
    <source>
        <dbReference type="SMART" id="SM00704"/>
    </source>
</evidence>
<organism evidence="6 7">
    <name type="scientific">Candidatus Nitrosocosmicus arcticus</name>
    <dbReference type="NCBI Taxonomy" id="2035267"/>
    <lineage>
        <taxon>Archaea</taxon>
        <taxon>Nitrososphaerota</taxon>
        <taxon>Nitrososphaeria</taxon>
        <taxon>Nitrososphaerales</taxon>
        <taxon>Nitrososphaeraceae</taxon>
        <taxon>Candidatus Nitrosocosmicus</taxon>
    </lineage>
</organism>
<evidence type="ECO:0000256" key="2">
    <source>
        <dbReference type="ARBA" id="ARBA00022723"/>
    </source>
</evidence>
<name>A0A557SZD8_9ARCH</name>
<reference evidence="6 7" key="1">
    <citation type="journal article" date="2019" name="Front. Microbiol.">
        <title>Ammonia Oxidation by the Arctic Terrestrial Thaumarchaeote Candidatus Nitrosocosmicus arcticus Is Stimulated by Increasing Temperatures.</title>
        <authorList>
            <person name="Alves R.J.E."/>
            <person name="Kerou M."/>
            <person name="Zappe A."/>
            <person name="Bittner R."/>
            <person name="Abby S.S."/>
            <person name="Schmidt H.A."/>
            <person name="Pfeifer K."/>
            <person name="Schleper C."/>
        </authorList>
    </citation>
    <scope>NUCLEOTIDE SEQUENCE [LARGE SCALE GENOMIC DNA]</scope>
    <source>
        <strain evidence="6 7">Kfb</strain>
    </source>
</reference>
<keyword evidence="3" id="KW-0408">Iron</keyword>
<feature type="domain" description="Iron-binding zinc finger CDGSH type" evidence="5">
    <location>
        <begin position="30"/>
        <end position="66"/>
    </location>
</feature>
<proteinExistence type="predicted"/>
<evidence type="ECO:0000313" key="7">
    <source>
        <dbReference type="Proteomes" id="UP000315289"/>
    </source>
</evidence>
<protein>
    <submittedName>
        <fullName evidence="6">Putative iron sulfur domain-containing protein CDGSH-type (Modular protein)</fullName>
    </submittedName>
</protein>